<evidence type="ECO:0000313" key="2">
    <source>
        <dbReference type="EMBL" id="MBC8335936.1"/>
    </source>
</evidence>
<dbReference type="AlphaFoldDB" id="A0A8J6TF48"/>
<sequence>MTMDIRPVFELTDEVYDAFLRLIPQLSSVGVPTRDELSELIVADATTLLVARQDGGGKPIIGALTLVCFRVPTGLRAHIEDVIVDESARGQGVGEALMREGLRLAAEYGAKGMMLTSNPRRVAANKLYQKMGFKEWETNLYFYEF</sequence>
<dbReference type="Pfam" id="PF00583">
    <property type="entry name" value="Acetyltransf_1"/>
    <property type="match status" value="1"/>
</dbReference>
<dbReference type="PROSITE" id="PS51186">
    <property type="entry name" value="GNAT"/>
    <property type="match status" value="1"/>
</dbReference>
<comment type="caution">
    <text evidence="2">The sequence shown here is derived from an EMBL/GenBank/DDBJ whole genome shotgun (WGS) entry which is preliminary data.</text>
</comment>
<proteinExistence type="predicted"/>
<reference evidence="2 3" key="1">
    <citation type="submission" date="2020-08" db="EMBL/GenBank/DDBJ databases">
        <title>Bridging the membrane lipid divide: bacteria of the FCB group superphylum have the potential to synthesize archaeal ether lipids.</title>
        <authorList>
            <person name="Villanueva L."/>
            <person name="Von Meijenfeldt F.A.B."/>
            <person name="Westbye A.B."/>
            <person name="Yadav S."/>
            <person name="Hopmans E.C."/>
            <person name="Dutilh B.E."/>
            <person name="Sinninghe Damste J.S."/>
        </authorList>
    </citation>
    <scope>NUCLEOTIDE SEQUENCE [LARGE SCALE GENOMIC DNA]</scope>
    <source>
        <strain evidence="2">NIOZ-UU36</strain>
    </source>
</reference>
<organism evidence="2 3">
    <name type="scientific">Candidatus Desulfolinea nitratireducens</name>
    <dbReference type="NCBI Taxonomy" id="2841698"/>
    <lineage>
        <taxon>Bacteria</taxon>
        <taxon>Bacillati</taxon>
        <taxon>Chloroflexota</taxon>
        <taxon>Anaerolineae</taxon>
        <taxon>Anaerolineales</taxon>
        <taxon>Anaerolineales incertae sedis</taxon>
        <taxon>Candidatus Desulfolinea</taxon>
    </lineage>
</organism>
<gene>
    <name evidence="2" type="ORF">H8E29_11770</name>
</gene>
<accession>A0A8J6TF48</accession>
<evidence type="ECO:0000259" key="1">
    <source>
        <dbReference type="PROSITE" id="PS51186"/>
    </source>
</evidence>
<dbReference type="InterPro" id="IPR039143">
    <property type="entry name" value="GNPNAT1-like"/>
</dbReference>
<dbReference type="InterPro" id="IPR016181">
    <property type="entry name" value="Acyl_CoA_acyltransferase"/>
</dbReference>
<dbReference type="GO" id="GO:0008080">
    <property type="term" value="F:N-acetyltransferase activity"/>
    <property type="evidence" value="ECO:0007669"/>
    <property type="project" value="TreeGrafter"/>
</dbReference>
<dbReference type="PANTHER" id="PTHR13355">
    <property type="entry name" value="GLUCOSAMINE 6-PHOSPHATE N-ACETYLTRANSFERASE"/>
    <property type="match status" value="1"/>
</dbReference>
<dbReference type="Gene3D" id="3.40.630.30">
    <property type="match status" value="1"/>
</dbReference>
<protein>
    <submittedName>
        <fullName evidence="2">GNAT family N-acetyltransferase</fullName>
    </submittedName>
</protein>
<dbReference type="CDD" id="cd04301">
    <property type="entry name" value="NAT_SF"/>
    <property type="match status" value="1"/>
</dbReference>
<dbReference type="SUPFAM" id="SSF55729">
    <property type="entry name" value="Acyl-CoA N-acyltransferases (Nat)"/>
    <property type="match status" value="1"/>
</dbReference>
<dbReference type="PANTHER" id="PTHR13355:SF15">
    <property type="entry name" value="GCN5-RELATED N-ACETYLTRANSFERASE 3, CHLOROPLASTIC"/>
    <property type="match status" value="1"/>
</dbReference>
<evidence type="ECO:0000313" key="3">
    <source>
        <dbReference type="Proteomes" id="UP000614469"/>
    </source>
</evidence>
<dbReference type="InterPro" id="IPR000182">
    <property type="entry name" value="GNAT_dom"/>
</dbReference>
<dbReference type="EMBL" id="JACNJN010000130">
    <property type="protein sequence ID" value="MBC8335936.1"/>
    <property type="molecule type" value="Genomic_DNA"/>
</dbReference>
<feature type="domain" description="N-acetyltransferase" evidence="1">
    <location>
        <begin position="3"/>
        <end position="145"/>
    </location>
</feature>
<dbReference type="Proteomes" id="UP000614469">
    <property type="component" value="Unassembled WGS sequence"/>
</dbReference>
<name>A0A8J6TF48_9CHLR</name>